<protein>
    <submittedName>
        <fullName evidence="2">Putative gland protein G18H08</fullName>
    </submittedName>
</protein>
<reference evidence="2" key="1">
    <citation type="journal article" date="2003" name="Mol. Plant Microbe Interact.">
        <title>The parasitome of the phytonematode Heterodera glycines.</title>
        <authorList>
            <person name="Gao B."/>
            <person name="Allen R."/>
            <person name="Maier T."/>
            <person name="Davis E.L."/>
            <person name="Baum T.J."/>
            <person name="Hussey R.S."/>
        </authorList>
    </citation>
    <scope>NUCLEOTIDE SEQUENCE</scope>
</reference>
<dbReference type="AlphaFoldDB" id="Q86M75"/>
<keyword evidence="1" id="KW-0732">Signal</keyword>
<evidence type="ECO:0000313" key="2">
    <source>
        <dbReference type="EMBL" id="AAO85456.1"/>
    </source>
</evidence>
<feature type="chain" id="PRO_5004300398" evidence="1">
    <location>
        <begin position="21"/>
        <end position="133"/>
    </location>
</feature>
<feature type="signal peptide" evidence="1">
    <location>
        <begin position="1"/>
        <end position="20"/>
    </location>
</feature>
<organism evidence="2">
    <name type="scientific">Heterodera glycines</name>
    <name type="common">Soybean cyst nematode worm</name>
    <dbReference type="NCBI Taxonomy" id="51029"/>
    <lineage>
        <taxon>Eukaryota</taxon>
        <taxon>Metazoa</taxon>
        <taxon>Ecdysozoa</taxon>
        <taxon>Nematoda</taxon>
        <taxon>Chromadorea</taxon>
        <taxon>Rhabditida</taxon>
        <taxon>Tylenchina</taxon>
        <taxon>Tylenchomorpha</taxon>
        <taxon>Tylenchoidea</taxon>
        <taxon>Heteroderidae</taxon>
        <taxon>Heteroderinae</taxon>
        <taxon>Heterodera</taxon>
    </lineage>
</organism>
<name>Q86M75_HETGL</name>
<evidence type="ECO:0000256" key="1">
    <source>
        <dbReference type="SAM" id="SignalP"/>
    </source>
</evidence>
<accession>Q86M75</accession>
<sequence>MAFLLLSLAPLFVALSGIDANKVPLQLCCAGGQSLAGLIYDYSDHFSEVLQQSGTEMCTSLKKDMTKLTTAIEKAEGCKCNLVEKIEKELDDVEDDCAYNLSLHSRTVPHCGHGLGTFGRKLELRSGRVQRAN</sequence>
<dbReference type="EMBL" id="AF490248">
    <property type="protein sequence ID" value="AAO85456.1"/>
    <property type="molecule type" value="mRNA"/>
</dbReference>
<proteinExistence type="evidence at transcript level"/>